<dbReference type="Pfam" id="PF21127">
    <property type="entry name" value="ATG1-like_MIT2"/>
    <property type="match status" value="1"/>
</dbReference>
<dbReference type="Gene3D" id="3.30.200.20">
    <property type="entry name" value="Phosphorylase Kinase, domain 1"/>
    <property type="match status" value="1"/>
</dbReference>
<dbReference type="GO" id="GO:0000045">
    <property type="term" value="P:autophagosome assembly"/>
    <property type="evidence" value="ECO:0007669"/>
    <property type="project" value="TreeGrafter"/>
</dbReference>
<accession>A0A8C1BC90</accession>
<dbReference type="Proteomes" id="UP001108240">
    <property type="component" value="Unplaced"/>
</dbReference>
<dbReference type="GO" id="GO:0005776">
    <property type="term" value="C:autophagosome"/>
    <property type="evidence" value="ECO:0007669"/>
    <property type="project" value="TreeGrafter"/>
</dbReference>
<dbReference type="GO" id="GO:0048671">
    <property type="term" value="P:negative regulation of collateral sprouting"/>
    <property type="evidence" value="ECO:0007669"/>
    <property type="project" value="TreeGrafter"/>
</dbReference>
<dbReference type="AlphaFoldDB" id="A0A8C1BC90"/>
<dbReference type="InterPro" id="IPR022708">
    <property type="entry name" value="Atg1-like_tMIT"/>
</dbReference>
<dbReference type="InterPro" id="IPR008271">
    <property type="entry name" value="Ser/Thr_kinase_AS"/>
</dbReference>
<evidence type="ECO:0000256" key="3">
    <source>
        <dbReference type="ARBA" id="ARBA00022741"/>
    </source>
</evidence>
<proteinExistence type="predicted"/>
<dbReference type="SMART" id="SM00220">
    <property type="entry name" value="S_TKc"/>
    <property type="match status" value="1"/>
</dbReference>
<dbReference type="Gene3D" id="1.10.510.10">
    <property type="entry name" value="Transferase(Phosphotransferase) domain 1"/>
    <property type="match status" value="1"/>
</dbReference>
<dbReference type="PROSITE" id="PS50011">
    <property type="entry name" value="PROTEIN_KINASE_DOM"/>
    <property type="match status" value="1"/>
</dbReference>
<dbReference type="PROSITE" id="PS00108">
    <property type="entry name" value="PROTEIN_KINASE_ST"/>
    <property type="match status" value="1"/>
</dbReference>
<evidence type="ECO:0000256" key="2">
    <source>
        <dbReference type="ARBA" id="ARBA00022679"/>
    </source>
</evidence>
<feature type="region of interest" description="Disordered" evidence="7">
    <location>
        <begin position="643"/>
        <end position="675"/>
    </location>
</feature>
<reference evidence="9" key="2">
    <citation type="submission" date="2025-09" db="UniProtKB">
        <authorList>
            <consortium name="Ensembl"/>
        </authorList>
    </citation>
    <scope>IDENTIFICATION</scope>
</reference>
<evidence type="ECO:0000259" key="8">
    <source>
        <dbReference type="PROSITE" id="PS50011"/>
    </source>
</evidence>
<dbReference type="GO" id="GO:0005524">
    <property type="term" value="F:ATP binding"/>
    <property type="evidence" value="ECO:0007669"/>
    <property type="project" value="UniProtKB-UniRule"/>
</dbReference>
<organism evidence="9 10">
    <name type="scientific">Cyprinus carpio carpio</name>
    <dbReference type="NCBI Taxonomy" id="630221"/>
    <lineage>
        <taxon>Eukaryota</taxon>
        <taxon>Metazoa</taxon>
        <taxon>Chordata</taxon>
        <taxon>Craniata</taxon>
        <taxon>Vertebrata</taxon>
        <taxon>Euteleostomi</taxon>
        <taxon>Actinopterygii</taxon>
        <taxon>Neopterygii</taxon>
        <taxon>Teleostei</taxon>
        <taxon>Ostariophysi</taxon>
        <taxon>Cypriniformes</taxon>
        <taxon>Cyprinidae</taxon>
        <taxon>Cyprininae</taxon>
        <taxon>Cyprinus</taxon>
    </lineage>
</organism>
<evidence type="ECO:0000256" key="7">
    <source>
        <dbReference type="SAM" id="MobiDB-lite"/>
    </source>
</evidence>
<dbReference type="InterPro" id="IPR000719">
    <property type="entry name" value="Prot_kinase_dom"/>
</dbReference>
<keyword evidence="2" id="KW-0808">Transferase</keyword>
<dbReference type="Pfam" id="PF12063">
    <property type="entry name" value="ATG1-like_MIT1"/>
    <property type="match status" value="1"/>
</dbReference>
<dbReference type="GO" id="GO:0034727">
    <property type="term" value="P:piecemeal microautophagy of the nucleus"/>
    <property type="evidence" value="ECO:0007669"/>
    <property type="project" value="TreeGrafter"/>
</dbReference>
<dbReference type="EC" id="2.7.11.1" evidence="1"/>
<dbReference type="GO" id="GO:0034045">
    <property type="term" value="C:phagophore assembly site membrane"/>
    <property type="evidence" value="ECO:0007669"/>
    <property type="project" value="TreeGrafter"/>
</dbReference>
<keyword evidence="3 6" id="KW-0547">Nucleotide-binding</keyword>
<feature type="region of interest" description="Disordered" evidence="7">
    <location>
        <begin position="257"/>
        <end position="278"/>
    </location>
</feature>
<keyword evidence="5 6" id="KW-0067">ATP-binding</keyword>
<dbReference type="GO" id="GO:0048675">
    <property type="term" value="P:axon extension"/>
    <property type="evidence" value="ECO:0007669"/>
    <property type="project" value="TreeGrafter"/>
</dbReference>
<dbReference type="FunFam" id="3.30.200.20:FF:000149">
    <property type="entry name" value="serine/threonine-protein kinase unc-51 isoform X1"/>
    <property type="match status" value="1"/>
</dbReference>
<evidence type="ECO:0000313" key="10">
    <source>
        <dbReference type="Proteomes" id="UP001108240"/>
    </source>
</evidence>
<dbReference type="GO" id="GO:0000422">
    <property type="term" value="P:autophagy of mitochondrion"/>
    <property type="evidence" value="ECO:0007669"/>
    <property type="project" value="TreeGrafter"/>
</dbReference>
<dbReference type="PANTHER" id="PTHR24348:SF19">
    <property type="entry name" value="SERINE_THREONINE-PROTEIN KINASE ULK1"/>
    <property type="match status" value="1"/>
</dbReference>
<protein>
    <recommendedName>
        <fullName evidence="1">non-specific serine/threonine protein kinase</fullName>
        <ecNumber evidence="1">2.7.11.1</ecNumber>
    </recommendedName>
</protein>
<keyword evidence="10" id="KW-1185">Reference proteome</keyword>
<dbReference type="GO" id="GO:0042594">
    <property type="term" value="P:response to starvation"/>
    <property type="evidence" value="ECO:0007669"/>
    <property type="project" value="TreeGrafter"/>
</dbReference>
<evidence type="ECO:0000256" key="1">
    <source>
        <dbReference type="ARBA" id="ARBA00012513"/>
    </source>
</evidence>
<name>A0A8C1BC90_CYPCA</name>
<dbReference type="InterPro" id="IPR048941">
    <property type="entry name" value="ATG1-like_MIT2"/>
</dbReference>
<dbReference type="InterPro" id="IPR017441">
    <property type="entry name" value="Protein_kinase_ATP_BS"/>
</dbReference>
<evidence type="ECO:0000256" key="4">
    <source>
        <dbReference type="ARBA" id="ARBA00022777"/>
    </source>
</evidence>
<dbReference type="GO" id="GO:0004674">
    <property type="term" value="F:protein serine/threonine kinase activity"/>
    <property type="evidence" value="ECO:0007669"/>
    <property type="project" value="UniProtKB-EC"/>
</dbReference>
<feature type="compositionally biased region" description="Low complexity" evidence="7">
    <location>
        <begin position="645"/>
        <end position="675"/>
    </location>
</feature>
<dbReference type="SUPFAM" id="SSF56112">
    <property type="entry name" value="Protein kinase-like (PK-like)"/>
    <property type="match status" value="1"/>
</dbReference>
<dbReference type="PROSITE" id="PS00107">
    <property type="entry name" value="PROTEIN_KINASE_ATP"/>
    <property type="match status" value="1"/>
</dbReference>
<dbReference type="Pfam" id="PF00069">
    <property type="entry name" value="Pkinase"/>
    <property type="match status" value="1"/>
</dbReference>
<dbReference type="GO" id="GO:0005829">
    <property type="term" value="C:cytosol"/>
    <property type="evidence" value="ECO:0007669"/>
    <property type="project" value="TreeGrafter"/>
</dbReference>
<dbReference type="GO" id="GO:0010508">
    <property type="term" value="P:positive regulation of autophagy"/>
    <property type="evidence" value="ECO:0007669"/>
    <property type="project" value="TreeGrafter"/>
</dbReference>
<dbReference type="GO" id="GO:0061709">
    <property type="term" value="P:reticulophagy"/>
    <property type="evidence" value="ECO:0007669"/>
    <property type="project" value="TreeGrafter"/>
</dbReference>
<reference evidence="9" key="1">
    <citation type="submission" date="2025-08" db="UniProtKB">
        <authorList>
            <consortium name="Ensembl"/>
        </authorList>
    </citation>
    <scope>IDENTIFICATION</scope>
</reference>
<dbReference type="Ensembl" id="ENSCCRT00000033962.2">
    <property type="protein sequence ID" value="ENSCCRP00000031316.2"/>
    <property type="gene ID" value="ENSCCRG00000015425.2"/>
</dbReference>
<dbReference type="GeneTree" id="ENSGT00940000156664"/>
<evidence type="ECO:0000256" key="5">
    <source>
        <dbReference type="ARBA" id="ARBA00022840"/>
    </source>
</evidence>
<feature type="binding site" evidence="6">
    <location>
        <position position="39"/>
    </location>
    <ligand>
        <name>ATP</name>
        <dbReference type="ChEBI" id="CHEBI:30616"/>
    </ligand>
</feature>
<keyword evidence="4" id="KW-0418">Kinase</keyword>
<dbReference type="PANTHER" id="PTHR24348">
    <property type="entry name" value="SERINE/THREONINE-PROTEIN KINASE UNC-51-RELATED"/>
    <property type="match status" value="1"/>
</dbReference>
<dbReference type="InterPro" id="IPR011009">
    <property type="entry name" value="Kinase-like_dom_sf"/>
</dbReference>
<sequence>METVGKFEFSRKDLIGHGAFAVVFKGRHREKHDWEVAVKCINKKNLAKSQTLLGKEIKILKVRFGCIGSSLHFKNIIIKHLSKGTLSEDTIRVFLQQIAGAMRVLQAKGIIHRDLKPQNILLSLPAGRKSHSNNTCIKIADFGFARYLQSNMMAATLCGSPMYMAPEVIMSQNYDAKADLWSIGTIVFQCLTGKAPFQASSPQDLRLFYEKNKTLTFPEKLPAISDTCCLASCRETIRTQSLAEIQQVRAKALASPTQDSPGYLLKDSGGGGGGSSSKNSSCDTDDFVMVPAHFPNTDVCAFFYVLCPVCLSLFVQSLHIFDSPSTFYFRLILSRPSEFSGSDYGNYGQSVPIPVPTQIHNYQRMEQNLQFPGQEGSPQSGTVQRCGSGSFLACGRTGPSPPQSGSALTSRRLSTGGVKPFQLSPQAARPKTKAWPQQHGLGTRLNSAPCLLEAAGGCRQKIRKQHSDPVVAPQGNVMPFRTLHSSPRLSELMQRNPLPTILGSPSRAMPPFEFPKPPSSPNMVTFLTHQGLRQLVSSPSFETEPLIQADTTAPVLCIPSCFYFFLLFCFLFYNLLHSSSCWGRSQSVGRLSDVLLMAAFGGQRGERGSMDNLNSDRAIDITAPSGGGGFVVGSGSPARVVFTVGSPPSGGTPPQSSRSRKFSGSSSSISPVGSLTSRYPQTGICIDGYEGSSSPRYGFTDPISAVTFEAPELPEETLMEQEHTETLRRLRFMLDFARCVVEVAGARGGEAAQADLSSTSLLQQQSLVADQISSLSREWSYAEQLVLYMKIAELLSSSLHTAMEGIKQGKLYPSTTVKQVVRRLNDLYKSSVMSCRSLSAQLERFFSRKHKLMDHINSITAERLLFSHSVQMVQAAALDEMFHQGEVSVQRYHKALLLMEGLCLLLTEQADILSINKCKQCIERRLSALQSGLCV</sequence>
<feature type="domain" description="Protein kinase" evidence="8">
    <location>
        <begin position="9"/>
        <end position="263"/>
    </location>
</feature>
<evidence type="ECO:0000256" key="6">
    <source>
        <dbReference type="PROSITE-ProRule" id="PRU10141"/>
    </source>
</evidence>
<dbReference type="InterPro" id="IPR045269">
    <property type="entry name" value="Atg1-like"/>
</dbReference>
<evidence type="ECO:0000313" key="9">
    <source>
        <dbReference type="Ensembl" id="ENSCCRP00000031316.2"/>
    </source>
</evidence>